<reference evidence="1 2" key="1">
    <citation type="journal article" date="2016" name="BMC Genomics">
        <title>Comparative genomics reveals Cyclospora cayetanensis possesses coccidia-like metabolism and invasion components but unique surface antigens.</title>
        <authorList>
            <person name="Liu S."/>
            <person name="Wang L."/>
            <person name="Zheng H."/>
            <person name="Xu Z."/>
            <person name="Roellig D.M."/>
            <person name="Li N."/>
            <person name="Frace M.A."/>
            <person name="Tang K."/>
            <person name="Arrowood M.J."/>
            <person name="Moss D.M."/>
            <person name="Zhang L."/>
            <person name="Feng Y."/>
            <person name="Xiao L."/>
        </authorList>
    </citation>
    <scope>NUCLEOTIDE SEQUENCE [LARGE SCALE GENOMIC DNA]</scope>
    <source>
        <strain evidence="1 2">CHN_HEN01</strain>
    </source>
</reference>
<sequence>MCGGRWGPLLQRTCLLASPLSRTVGSTPQGTQKETLACLWVASSTAAVSAAGNKPRNNASNPVGVGVLQSRQPRLPAFYGPSSVYTRLGDSEERICGELVLGERADASGALSVHPFGWMYTSIRTKKKRGKKEVVKKNPEQLETKASMPPLRLADHATTAEPPAAIAETIRTETYRAVKGRKTRRMFVFRNKYRVRLKIGCLLR</sequence>
<keyword evidence="1" id="KW-0687">Ribonucleoprotein</keyword>
<dbReference type="InParanoid" id="A0A1D3DB62"/>
<dbReference type="VEuPathDB" id="ToxoDB:cyc_05993"/>
<proteinExistence type="predicted"/>
<accession>A0A1D3DB62</accession>
<comment type="caution">
    <text evidence="1">The sequence shown here is derived from an EMBL/GenBank/DDBJ whole genome shotgun (WGS) entry which is preliminary data.</text>
</comment>
<keyword evidence="1" id="KW-0689">Ribosomal protein</keyword>
<name>A0A1D3DB62_9EIME</name>
<organism evidence="1 2">
    <name type="scientific">Cyclospora cayetanensis</name>
    <dbReference type="NCBI Taxonomy" id="88456"/>
    <lineage>
        <taxon>Eukaryota</taxon>
        <taxon>Sar</taxon>
        <taxon>Alveolata</taxon>
        <taxon>Apicomplexa</taxon>
        <taxon>Conoidasida</taxon>
        <taxon>Coccidia</taxon>
        <taxon>Eucoccidiorida</taxon>
        <taxon>Eimeriorina</taxon>
        <taxon>Eimeriidae</taxon>
        <taxon>Cyclospora</taxon>
    </lineage>
</organism>
<evidence type="ECO:0000313" key="2">
    <source>
        <dbReference type="Proteomes" id="UP000095192"/>
    </source>
</evidence>
<evidence type="ECO:0000313" key="1">
    <source>
        <dbReference type="EMBL" id="OEH80687.1"/>
    </source>
</evidence>
<dbReference type="AlphaFoldDB" id="A0A1D3DB62"/>
<dbReference type="GO" id="GO:0005840">
    <property type="term" value="C:ribosome"/>
    <property type="evidence" value="ECO:0007669"/>
    <property type="project" value="UniProtKB-KW"/>
</dbReference>
<dbReference type="EMBL" id="JROU02000008">
    <property type="protein sequence ID" value="OEH80687.1"/>
    <property type="molecule type" value="Genomic_DNA"/>
</dbReference>
<gene>
    <name evidence="1" type="ORF">cyc_05993</name>
</gene>
<dbReference type="Proteomes" id="UP000095192">
    <property type="component" value="Unassembled WGS sequence"/>
</dbReference>
<dbReference type="VEuPathDB" id="ToxoDB:LOC34622257"/>
<keyword evidence="2" id="KW-1185">Reference proteome</keyword>
<protein>
    <submittedName>
        <fullName evidence="1">Mitochondrial ribosomal protein s35</fullName>
    </submittedName>
</protein>